<accession>A0A1H3QBD0</accession>
<dbReference type="InterPro" id="IPR017871">
    <property type="entry name" value="ABC_transporter-like_CS"/>
</dbReference>
<evidence type="ECO:0000313" key="5">
    <source>
        <dbReference type="EMBL" id="SDZ10325.1"/>
    </source>
</evidence>
<dbReference type="STRING" id="1503961.SAMN05421736_10688"/>
<evidence type="ECO:0000256" key="1">
    <source>
        <dbReference type="ARBA" id="ARBA00022448"/>
    </source>
</evidence>
<dbReference type="PROSITE" id="PS50893">
    <property type="entry name" value="ABC_TRANSPORTER_2"/>
    <property type="match status" value="1"/>
</dbReference>
<dbReference type="SUPFAM" id="SSF52540">
    <property type="entry name" value="P-loop containing nucleoside triphosphate hydrolases"/>
    <property type="match status" value="1"/>
</dbReference>
<evidence type="ECO:0000256" key="2">
    <source>
        <dbReference type="ARBA" id="ARBA00022741"/>
    </source>
</evidence>
<keyword evidence="2" id="KW-0547">Nucleotide-binding</keyword>
<dbReference type="InterPro" id="IPR027417">
    <property type="entry name" value="P-loop_NTPase"/>
</dbReference>
<dbReference type="AlphaFoldDB" id="A0A1H3QBD0"/>
<reference evidence="6" key="1">
    <citation type="submission" date="2016-10" db="EMBL/GenBank/DDBJ databases">
        <authorList>
            <person name="Varghese N."/>
            <person name="Submissions S."/>
        </authorList>
    </citation>
    <scope>NUCLEOTIDE SEQUENCE [LARGE SCALE GENOMIC DNA]</scope>
    <source>
        <strain evidence="6">SP</strain>
    </source>
</reference>
<dbReference type="InterPro" id="IPR003439">
    <property type="entry name" value="ABC_transporter-like_ATP-bd"/>
</dbReference>
<dbReference type="InterPro" id="IPR003593">
    <property type="entry name" value="AAA+_ATPase"/>
</dbReference>
<dbReference type="PROSITE" id="PS00211">
    <property type="entry name" value="ABC_TRANSPORTER_1"/>
    <property type="match status" value="1"/>
</dbReference>
<dbReference type="CDD" id="cd03228">
    <property type="entry name" value="ABCC_MRP_Like"/>
    <property type="match status" value="1"/>
</dbReference>
<dbReference type="PANTHER" id="PTHR43423">
    <property type="entry name" value="ABC TRANSPORTER I FAMILY MEMBER 17"/>
    <property type="match status" value="1"/>
</dbReference>
<evidence type="ECO:0000313" key="6">
    <source>
        <dbReference type="Proteomes" id="UP000198935"/>
    </source>
</evidence>
<keyword evidence="1" id="KW-0813">Transport</keyword>
<dbReference type="Pfam" id="PF00005">
    <property type="entry name" value="ABC_tran"/>
    <property type="match status" value="1"/>
</dbReference>
<gene>
    <name evidence="5" type="ORF">SAMN05421736_10688</name>
</gene>
<dbReference type="Proteomes" id="UP000198935">
    <property type="component" value="Unassembled WGS sequence"/>
</dbReference>
<proteinExistence type="predicted"/>
<dbReference type="GO" id="GO:0005524">
    <property type="term" value="F:ATP binding"/>
    <property type="evidence" value="ECO:0007669"/>
    <property type="project" value="UniProtKB-KW"/>
</dbReference>
<name>A0A1H3QBD0_9BACI</name>
<keyword evidence="6" id="KW-1185">Reference proteome</keyword>
<dbReference type="EMBL" id="FNPI01000006">
    <property type="protein sequence ID" value="SDZ10325.1"/>
    <property type="molecule type" value="Genomic_DNA"/>
</dbReference>
<organism evidence="5 6">
    <name type="scientific">Evansella caseinilytica</name>
    <dbReference type="NCBI Taxonomy" id="1503961"/>
    <lineage>
        <taxon>Bacteria</taxon>
        <taxon>Bacillati</taxon>
        <taxon>Bacillota</taxon>
        <taxon>Bacilli</taxon>
        <taxon>Bacillales</taxon>
        <taxon>Bacillaceae</taxon>
        <taxon>Evansella</taxon>
    </lineage>
</organism>
<sequence length="217" mass="23783">MFILKNVQYKAIIAVDELHIPAQKTTCIVGESGGGKSTLIRLLNQLISCDKGEIFYKNQPIHTLDPIQLRREVVMIPQAPVIFDGTVKDNLLIGLTFSGKPLAGENELTDVLTTVCLEKELAEPAGPLSGGEQQRLSLARALLMNPEVYIFDEPTSALDEETEKKVMDNVVGEVKRKRKTLIIVTHSKKVAQTYADVVIEMKNGSAATVKKGVKKNG</sequence>
<dbReference type="GO" id="GO:0016887">
    <property type="term" value="F:ATP hydrolysis activity"/>
    <property type="evidence" value="ECO:0007669"/>
    <property type="project" value="InterPro"/>
</dbReference>
<protein>
    <submittedName>
        <fullName evidence="5">Putative ABC transport system ATP-binding protein</fullName>
    </submittedName>
</protein>
<dbReference type="OrthoDB" id="9785080at2"/>
<dbReference type="Gene3D" id="3.40.50.300">
    <property type="entry name" value="P-loop containing nucleotide triphosphate hydrolases"/>
    <property type="match status" value="1"/>
</dbReference>
<evidence type="ECO:0000256" key="3">
    <source>
        <dbReference type="ARBA" id="ARBA00022840"/>
    </source>
</evidence>
<dbReference type="PANTHER" id="PTHR43423:SF1">
    <property type="entry name" value="ABC TRANSPORTER I FAMILY MEMBER 17"/>
    <property type="match status" value="1"/>
</dbReference>
<keyword evidence="3 5" id="KW-0067">ATP-binding</keyword>
<feature type="domain" description="ABC transporter" evidence="4">
    <location>
        <begin position="2"/>
        <end position="215"/>
    </location>
</feature>
<dbReference type="SMART" id="SM00382">
    <property type="entry name" value="AAA"/>
    <property type="match status" value="1"/>
</dbReference>
<evidence type="ECO:0000259" key="4">
    <source>
        <dbReference type="PROSITE" id="PS50893"/>
    </source>
</evidence>